<keyword evidence="5" id="KW-0223">Dioxygenase</keyword>
<dbReference type="Pfam" id="PF13661">
    <property type="entry name" value="2OG-FeII_Oxy_4"/>
    <property type="match status" value="1"/>
</dbReference>
<evidence type="ECO:0000256" key="7">
    <source>
        <dbReference type="ARBA" id="ARBA00023004"/>
    </source>
</evidence>
<dbReference type="GO" id="GO:0006449">
    <property type="term" value="P:regulation of translational termination"/>
    <property type="evidence" value="ECO:0007669"/>
    <property type="project" value="TreeGrafter"/>
</dbReference>
<comment type="similarity">
    <text evidence="2">Belongs to the TPA1 family.</text>
</comment>
<comment type="caution">
    <text evidence="10">The sequence shown here is derived from an EMBL/GenBank/DDBJ whole genome shotgun (WGS) entry which is preliminary data.</text>
</comment>
<evidence type="ECO:0000313" key="10">
    <source>
        <dbReference type="EMBL" id="KAJ2847739.1"/>
    </source>
</evidence>
<evidence type="ECO:0000256" key="4">
    <source>
        <dbReference type="ARBA" id="ARBA00022896"/>
    </source>
</evidence>
<dbReference type="InterPro" id="IPR006620">
    <property type="entry name" value="Pro_4_hyd_alph"/>
</dbReference>
<evidence type="ECO:0000256" key="8">
    <source>
        <dbReference type="ARBA" id="ARBA00047444"/>
    </source>
</evidence>
<sequence length="379" mass="42582">MNDDLALNGNTNIKALRDYLSGEEFVGFMEQITGVQLTRGYLDLAAQRYKPTNHLLCHDDDVQRGKLTRKIAYIIYLTEEWAESDGGALGLFAANDDGHPAKVVARILPKFNSIGFFLTGQGSFHTVEEVYSRERWSVTGWFYGPVDNAEQAAEPAPLSPSVIAQPQPLLESADELSKWINPDYLQLDTQSRIQEAFLEQSSMELCGFICSHVFSIIESELTDAVWTQARKQGPAHLRSYLELNPDATPTLSKLLQFLRSKVFAEFLTAVTSLDLSQASQQVRRFDRGHYTLVHDQALEPLGLDVVLSLAPDKWDDSWGGTMHYIADKDELLQISPKANSLSLVMRDEGTLRFVKYLNHTSEGSRQEVSMVFIEKDDAE</sequence>
<keyword evidence="11" id="KW-1185">Reference proteome</keyword>
<name>A0A9W8I4Q4_9FUNG</name>
<dbReference type="OrthoDB" id="430522at2759"/>
<keyword evidence="3" id="KW-0479">Metal-binding</keyword>
<dbReference type="PANTHER" id="PTHR12117">
    <property type="entry name" value="HISTONE ACETYLTRANSFERASE COMPLEX"/>
    <property type="match status" value="1"/>
</dbReference>
<dbReference type="InterPro" id="IPR039558">
    <property type="entry name" value="TPA1/OFD1_N"/>
</dbReference>
<dbReference type="GO" id="GO:0031418">
    <property type="term" value="F:L-ascorbic acid binding"/>
    <property type="evidence" value="ECO:0007669"/>
    <property type="project" value="UniProtKB-KW"/>
</dbReference>
<evidence type="ECO:0000256" key="3">
    <source>
        <dbReference type="ARBA" id="ARBA00022723"/>
    </source>
</evidence>
<reference evidence="10" key="1">
    <citation type="submission" date="2022-07" db="EMBL/GenBank/DDBJ databases">
        <title>Phylogenomic reconstructions and comparative analyses of Kickxellomycotina fungi.</title>
        <authorList>
            <person name="Reynolds N.K."/>
            <person name="Stajich J.E."/>
            <person name="Barry K."/>
            <person name="Grigoriev I.V."/>
            <person name="Crous P."/>
            <person name="Smith M.E."/>
        </authorList>
    </citation>
    <scope>NUCLEOTIDE SEQUENCE</scope>
    <source>
        <strain evidence="10">NRRL 1566</strain>
    </source>
</reference>
<dbReference type="EMBL" id="JANBUW010000269">
    <property type="protein sequence ID" value="KAJ2847739.1"/>
    <property type="molecule type" value="Genomic_DNA"/>
</dbReference>
<organism evidence="10 11">
    <name type="scientific">Coemansia brasiliensis</name>
    <dbReference type="NCBI Taxonomy" id="2650707"/>
    <lineage>
        <taxon>Eukaryota</taxon>
        <taxon>Fungi</taxon>
        <taxon>Fungi incertae sedis</taxon>
        <taxon>Zoopagomycota</taxon>
        <taxon>Kickxellomycotina</taxon>
        <taxon>Kickxellomycetes</taxon>
        <taxon>Kickxellales</taxon>
        <taxon>Kickxellaceae</taxon>
        <taxon>Coemansia</taxon>
    </lineage>
</organism>
<feature type="domain" description="Fe2OG dioxygenase" evidence="9">
    <location>
        <begin position="40"/>
        <end position="144"/>
    </location>
</feature>
<dbReference type="PROSITE" id="PS51471">
    <property type="entry name" value="FE2OG_OXY"/>
    <property type="match status" value="1"/>
</dbReference>
<dbReference type="GO" id="GO:0031543">
    <property type="term" value="F:peptidyl-proline dioxygenase activity"/>
    <property type="evidence" value="ECO:0007669"/>
    <property type="project" value="TreeGrafter"/>
</dbReference>
<dbReference type="Pfam" id="PF10637">
    <property type="entry name" value="Ofd1_CTDD"/>
    <property type="match status" value="1"/>
</dbReference>
<evidence type="ECO:0000256" key="5">
    <source>
        <dbReference type="ARBA" id="ARBA00022964"/>
    </source>
</evidence>
<gene>
    <name evidence="10" type="primary">NUA3</name>
    <name evidence="10" type="ORF">IWW36_003698</name>
</gene>
<comment type="cofactor">
    <cofactor evidence="1">
        <name>L-ascorbate</name>
        <dbReference type="ChEBI" id="CHEBI:38290"/>
    </cofactor>
</comment>
<dbReference type="InterPro" id="IPR005123">
    <property type="entry name" value="Oxoglu/Fe-dep_dioxygenase_dom"/>
</dbReference>
<dbReference type="InterPro" id="IPR051842">
    <property type="entry name" value="uS12_prolyl_hydroxylase"/>
</dbReference>
<dbReference type="Gene3D" id="2.60.120.620">
    <property type="entry name" value="q2cbj1_9rhob like domain"/>
    <property type="match status" value="2"/>
</dbReference>
<dbReference type="SMART" id="SM00702">
    <property type="entry name" value="P4Hc"/>
    <property type="match status" value="1"/>
</dbReference>
<evidence type="ECO:0000256" key="1">
    <source>
        <dbReference type="ARBA" id="ARBA00001961"/>
    </source>
</evidence>
<proteinExistence type="inferred from homology"/>
<keyword evidence="6" id="KW-0560">Oxidoreductase</keyword>
<dbReference type="GO" id="GO:0005737">
    <property type="term" value="C:cytoplasm"/>
    <property type="evidence" value="ECO:0007669"/>
    <property type="project" value="TreeGrafter"/>
</dbReference>
<keyword evidence="4" id="KW-0847">Vitamin C</keyword>
<protein>
    <submittedName>
        <fullName evidence="10">Component of NuA3 histone acetyltransferase complex</fullName>
    </submittedName>
</protein>
<comment type="catalytic activity">
    <reaction evidence="8">
        <text>[ribosomal protein uS12]-L-proline + 2-oxoglutarate + O2 = [ribosomal protein uS12]-(3S)-3-hydroxy-L-proline + succinate + CO2</text>
        <dbReference type="Rhea" id="RHEA:54156"/>
        <dbReference type="Rhea" id="RHEA-COMP:13816"/>
        <dbReference type="Rhea" id="RHEA-COMP:13818"/>
        <dbReference type="ChEBI" id="CHEBI:15379"/>
        <dbReference type="ChEBI" id="CHEBI:16526"/>
        <dbReference type="ChEBI" id="CHEBI:16810"/>
        <dbReference type="ChEBI" id="CHEBI:30031"/>
        <dbReference type="ChEBI" id="CHEBI:50342"/>
        <dbReference type="ChEBI" id="CHEBI:85428"/>
    </reaction>
</comment>
<dbReference type="PANTHER" id="PTHR12117:SF0">
    <property type="entry name" value="PROLYL 3-HYDROXYLASE OGFOD1"/>
    <property type="match status" value="1"/>
</dbReference>
<dbReference type="Proteomes" id="UP001139887">
    <property type="component" value="Unassembled WGS sequence"/>
</dbReference>
<dbReference type="InterPro" id="IPR019601">
    <property type="entry name" value="Oxoglutarate/Fe-dep_Oase_C"/>
</dbReference>
<evidence type="ECO:0000259" key="9">
    <source>
        <dbReference type="PROSITE" id="PS51471"/>
    </source>
</evidence>
<evidence type="ECO:0000256" key="2">
    <source>
        <dbReference type="ARBA" id="ARBA00007443"/>
    </source>
</evidence>
<evidence type="ECO:0000313" key="11">
    <source>
        <dbReference type="Proteomes" id="UP001139887"/>
    </source>
</evidence>
<evidence type="ECO:0000256" key="6">
    <source>
        <dbReference type="ARBA" id="ARBA00023002"/>
    </source>
</evidence>
<dbReference type="GO" id="GO:0005506">
    <property type="term" value="F:iron ion binding"/>
    <property type="evidence" value="ECO:0007669"/>
    <property type="project" value="InterPro"/>
</dbReference>
<accession>A0A9W8I4Q4</accession>
<keyword evidence="7" id="KW-0408">Iron</keyword>
<dbReference type="AlphaFoldDB" id="A0A9W8I4Q4"/>